<evidence type="ECO:0000259" key="4">
    <source>
        <dbReference type="Pfam" id="PF01301"/>
    </source>
</evidence>
<evidence type="ECO:0000259" key="5">
    <source>
        <dbReference type="Pfam" id="PF21317"/>
    </source>
</evidence>
<dbReference type="EMBL" id="AP028920">
    <property type="protein sequence ID" value="BET00625.1"/>
    <property type="molecule type" value="Genomic_DNA"/>
</dbReference>
<dbReference type="InterPro" id="IPR031330">
    <property type="entry name" value="Gly_Hdrlase_35_cat"/>
</dbReference>
<dbReference type="InterPro" id="IPR001944">
    <property type="entry name" value="Glycoside_Hdrlase_35"/>
</dbReference>
<dbReference type="PRINTS" id="PR00742">
    <property type="entry name" value="GLHYDRLASE35"/>
</dbReference>
<feature type="domain" description="Glycoside hydrolase 35 catalytic" evidence="4">
    <location>
        <begin position="1"/>
        <end position="215"/>
    </location>
</feature>
<sequence length="364" mass="41181">MKLRTSDTSHAFFVSKWFQQLFERISPFLYGNGGPVIMVQVENEYGSYPKHDKKYLNWLRDLYLSYVGDKAVLFTTDGWYQNMVNKGRIPGVFSTVDFGTTTEPVLKLFGPLRKVQPNGPLVNSEFYTGWLSYWGDPLSTVDTNNIIRTMRDLIEANVSFNCYMIHGGTNFGFTSGSGSDSILKLDLTSYDYDAPISEAGDLTDKYLAIRDLLKEFNYSVGSDEEIKGLRKSPKGNYGPVVLEPVISLMESPVSTLPVTTEYPQAMETFNQSYGLISYTHVLTDPPKDPSVLQVNVRDRALVLLDNEEISVLAYTVINETPMPSTMKTGMNLTLIVENQGRRNYQLLSDVTKVIIHYYSYGQFY</sequence>
<protein>
    <submittedName>
        <fullName evidence="6">Beta-galactosidase</fullName>
    </submittedName>
</protein>
<evidence type="ECO:0000313" key="6">
    <source>
        <dbReference type="EMBL" id="BET00625.1"/>
    </source>
</evidence>
<name>A0ABN7B9Y6_9HEMI</name>
<dbReference type="InterPro" id="IPR019801">
    <property type="entry name" value="Glyco_hydro_35_CS"/>
</dbReference>
<keyword evidence="7" id="KW-1185">Reference proteome</keyword>
<evidence type="ECO:0000256" key="2">
    <source>
        <dbReference type="ARBA" id="ARBA00022801"/>
    </source>
</evidence>
<evidence type="ECO:0000256" key="3">
    <source>
        <dbReference type="ARBA" id="ARBA00023295"/>
    </source>
</evidence>
<dbReference type="Pfam" id="PF01301">
    <property type="entry name" value="Glyco_hydro_35"/>
    <property type="match status" value="1"/>
</dbReference>
<gene>
    <name evidence="6" type="ORF">NTJ_13440</name>
</gene>
<dbReference type="PROSITE" id="PS01182">
    <property type="entry name" value="GLYCOSYL_HYDROL_F35"/>
    <property type="match status" value="1"/>
</dbReference>
<accession>A0ABN7B9Y6</accession>
<dbReference type="PANTHER" id="PTHR23421">
    <property type="entry name" value="BETA-GALACTOSIDASE RELATED"/>
    <property type="match status" value="1"/>
</dbReference>
<keyword evidence="3" id="KW-0326">Glycosidase</keyword>
<reference evidence="6 7" key="1">
    <citation type="submission" date="2023-09" db="EMBL/GenBank/DDBJ databases">
        <title>Nesidiocoris tenuis whole genome shotgun sequence.</title>
        <authorList>
            <person name="Shibata T."/>
            <person name="Shimoda M."/>
            <person name="Kobayashi T."/>
            <person name="Uehara T."/>
        </authorList>
    </citation>
    <scope>NUCLEOTIDE SEQUENCE [LARGE SCALE GENOMIC DNA]</scope>
    <source>
        <strain evidence="6 7">Japan</strain>
    </source>
</reference>
<dbReference type="InterPro" id="IPR017853">
    <property type="entry name" value="GH"/>
</dbReference>
<keyword evidence="2" id="KW-0378">Hydrolase</keyword>
<feature type="domain" description="Beta-galactosidase 1-like first all-beta" evidence="5">
    <location>
        <begin position="263"/>
        <end position="355"/>
    </location>
</feature>
<dbReference type="InterPro" id="IPR048912">
    <property type="entry name" value="BetaGal1-like_ABD1"/>
</dbReference>
<proteinExistence type="inferred from homology"/>
<dbReference type="SUPFAM" id="SSF51445">
    <property type="entry name" value="(Trans)glycosidases"/>
    <property type="match status" value="1"/>
</dbReference>
<dbReference type="Proteomes" id="UP001307889">
    <property type="component" value="Chromosome 12"/>
</dbReference>
<comment type="similarity">
    <text evidence="1">Belongs to the glycosyl hydrolase 35 family.</text>
</comment>
<organism evidence="6 7">
    <name type="scientific">Nesidiocoris tenuis</name>
    <dbReference type="NCBI Taxonomy" id="355587"/>
    <lineage>
        <taxon>Eukaryota</taxon>
        <taxon>Metazoa</taxon>
        <taxon>Ecdysozoa</taxon>
        <taxon>Arthropoda</taxon>
        <taxon>Hexapoda</taxon>
        <taxon>Insecta</taxon>
        <taxon>Pterygota</taxon>
        <taxon>Neoptera</taxon>
        <taxon>Paraneoptera</taxon>
        <taxon>Hemiptera</taxon>
        <taxon>Heteroptera</taxon>
        <taxon>Panheteroptera</taxon>
        <taxon>Cimicomorpha</taxon>
        <taxon>Miridae</taxon>
        <taxon>Dicyphina</taxon>
        <taxon>Nesidiocoris</taxon>
    </lineage>
</organism>
<dbReference type="Gene3D" id="3.20.20.80">
    <property type="entry name" value="Glycosidases"/>
    <property type="match status" value="1"/>
</dbReference>
<dbReference type="Gene3D" id="2.60.120.260">
    <property type="entry name" value="Galactose-binding domain-like"/>
    <property type="match status" value="2"/>
</dbReference>
<dbReference type="Pfam" id="PF21317">
    <property type="entry name" value="BetaGal_ABD_1"/>
    <property type="match status" value="1"/>
</dbReference>
<evidence type="ECO:0000313" key="7">
    <source>
        <dbReference type="Proteomes" id="UP001307889"/>
    </source>
</evidence>
<evidence type="ECO:0000256" key="1">
    <source>
        <dbReference type="ARBA" id="ARBA00009809"/>
    </source>
</evidence>